<keyword evidence="1" id="KW-0732">Signal</keyword>
<dbReference type="EMBL" id="BOPG01000061">
    <property type="protein sequence ID" value="GIJ60839.1"/>
    <property type="molecule type" value="Genomic_DNA"/>
</dbReference>
<dbReference type="PANTHER" id="PTHR47791">
    <property type="entry name" value="MEIOTICALLY UP-REGULATED GENE 191 PROTEIN"/>
    <property type="match status" value="1"/>
</dbReference>
<organism evidence="2 3">
    <name type="scientific">Virgisporangium aurantiacum</name>
    <dbReference type="NCBI Taxonomy" id="175570"/>
    <lineage>
        <taxon>Bacteria</taxon>
        <taxon>Bacillati</taxon>
        <taxon>Actinomycetota</taxon>
        <taxon>Actinomycetes</taxon>
        <taxon>Micromonosporales</taxon>
        <taxon>Micromonosporaceae</taxon>
        <taxon>Virgisporangium</taxon>
    </lineage>
</organism>
<dbReference type="PANTHER" id="PTHR47791:SF3">
    <property type="entry name" value="MEIOTICALLY UP-REGULATED GENE 191 PROTEIN"/>
    <property type="match status" value="1"/>
</dbReference>
<dbReference type="RefSeq" id="WP_204005478.1">
    <property type="nucleotide sequence ID" value="NZ_BOPG01000061.1"/>
</dbReference>
<proteinExistence type="predicted"/>
<dbReference type="InterPro" id="IPR005198">
    <property type="entry name" value="Glyco_hydro_76"/>
</dbReference>
<dbReference type="Gene3D" id="1.50.10.20">
    <property type="match status" value="1"/>
</dbReference>
<accession>A0A8J3ZBC2</accession>
<dbReference type="GO" id="GO:0005975">
    <property type="term" value="P:carbohydrate metabolic process"/>
    <property type="evidence" value="ECO:0007669"/>
    <property type="project" value="InterPro"/>
</dbReference>
<protein>
    <recommendedName>
        <fullName evidence="4">Glycosyl hydrolase</fullName>
    </recommendedName>
</protein>
<dbReference type="Pfam" id="PF03663">
    <property type="entry name" value="Glyco_hydro_76"/>
    <property type="match status" value="1"/>
</dbReference>
<sequence length="619" mass="66701">MWSFRRVPGRVAAVALLAASALSIVDEHPATAAPALAATVCDLYCDTRDPSLARQEIFPVPQKLQNNRRIVLHVSDVDGMAWGSIDDGTTGNSVWLDRSWDGGSTWEGLLGKASIPGTWTGTRTLMYNVSDVPHHRRGVIRACGDANGVACTDWVYPRICVTACDGAPTPTGAGDTEPVPATTIGGRRVALHLDTNGMAWGTLDAGRAGDEIWLDRSWDAGASWPGGSSLGRTTATGSGARTTAFNTRDPRARLAGGAVRACGRAVEGASGSCTAWARPVAGTRADTAVDALMWWYDPYTAWWPSSWWNSAVAVTTVIDYLVAGGRTDYAWIVNRTFVVNRVPFPAGQRSTDPVEGNFISRAIDDAAWWGLAWIRAYDLTRDPVYLTEARTIAAYVHGFWDTSTCGGGVWWDRERTYKNAVTNGLYVRLAAALHNRTAGDTLWLDRARTGWNWYVASGLINSAGLVNDGLTNTCRNNGQTVWTYNQGLAIGAGVEVWRATGDAAALATARRLADAAIASPTLVRNGILTESCDSDTTLCDDNQKQFKGVFLRYLSDLNGVTGNAYRGFAVTQADAIWSTDRDPLNRLGQRWSGRNPAGYPNARDWRTQASAISALLAAA</sequence>
<feature type="chain" id="PRO_5035249342" description="Glycosyl hydrolase" evidence="1">
    <location>
        <begin position="33"/>
        <end position="619"/>
    </location>
</feature>
<dbReference type="SUPFAM" id="SSF48208">
    <property type="entry name" value="Six-hairpin glycosidases"/>
    <property type="match status" value="1"/>
</dbReference>
<evidence type="ECO:0008006" key="4">
    <source>
        <dbReference type="Google" id="ProtNLM"/>
    </source>
</evidence>
<dbReference type="AlphaFoldDB" id="A0A8J3ZBC2"/>
<dbReference type="InterPro" id="IPR008928">
    <property type="entry name" value="6-hairpin_glycosidase_sf"/>
</dbReference>
<name>A0A8J3ZBC2_9ACTN</name>
<reference evidence="2" key="1">
    <citation type="submission" date="2021-01" db="EMBL/GenBank/DDBJ databases">
        <title>Whole genome shotgun sequence of Virgisporangium aurantiacum NBRC 16421.</title>
        <authorList>
            <person name="Komaki H."/>
            <person name="Tamura T."/>
        </authorList>
    </citation>
    <scope>NUCLEOTIDE SEQUENCE</scope>
    <source>
        <strain evidence="2">NBRC 16421</strain>
    </source>
</reference>
<feature type="signal peptide" evidence="1">
    <location>
        <begin position="1"/>
        <end position="32"/>
    </location>
</feature>
<gene>
    <name evidence="2" type="ORF">Vau01_083550</name>
</gene>
<comment type="caution">
    <text evidence="2">The sequence shown here is derived from an EMBL/GenBank/DDBJ whole genome shotgun (WGS) entry which is preliminary data.</text>
</comment>
<dbReference type="Proteomes" id="UP000612585">
    <property type="component" value="Unassembled WGS sequence"/>
</dbReference>
<dbReference type="InterPro" id="IPR053169">
    <property type="entry name" value="MUG_Protein"/>
</dbReference>
<evidence type="ECO:0000256" key="1">
    <source>
        <dbReference type="SAM" id="SignalP"/>
    </source>
</evidence>
<evidence type="ECO:0000313" key="2">
    <source>
        <dbReference type="EMBL" id="GIJ60839.1"/>
    </source>
</evidence>
<evidence type="ECO:0000313" key="3">
    <source>
        <dbReference type="Proteomes" id="UP000612585"/>
    </source>
</evidence>
<keyword evidence="3" id="KW-1185">Reference proteome</keyword>